<dbReference type="PANTHER" id="PTHR30535:SF34">
    <property type="entry name" value="MOLYBDATE-BINDING PROTEIN MOLA"/>
    <property type="match status" value="1"/>
</dbReference>
<dbReference type="InterPro" id="IPR050902">
    <property type="entry name" value="ABC_Transporter_SBP"/>
</dbReference>
<dbReference type="PROSITE" id="PS50983">
    <property type="entry name" value="FE_B12_PBP"/>
    <property type="match status" value="1"/>
</dbReference>
<dbReference type="PROSITE" id="PS51257">
    <property type="entry name" value="PROKAR_LIPOPROTEIN"/>
    <property type="match status" value="1"/>
</dbReference>
<evidence type="ECO:0000256" key="1">
    <source>
        <dbReference type="SAM" id="SignalP"/>
    </source>
</evidence>
<protein>
    <submittedName>
        <fullName evidence="3">Periplasmic-binding protein</fullName>
    </submittedName>
</protein>
<proteinExistence type="predicted"/>
<dbReference type="GO" id="GO:0071281">
    <property type="term" value="P:cellular response to iron ion"/>
    <property type="evidence" value="ECO:0007669"/>
    <property type="project" value="TreeGrafter"/>
</dbReference>
<evidence type="ECO:0000313" key="4">
    <source>
        <dbReference type="Proteomes" id="UP000006457"/>
    </source>
</evidence>
<dbReference type="Proteomes" id="UP000006457">
    <property type="component" value="Unassembled WGS sequence"/>
</dbReference>
<dbReference type="eggNOG" id="COG0614">
    <property type="taxonomic scope" value="Bacteria"/>
</dbReference>
<keyword evidence="4" id="KW-1185">Reference proteome</keyword>
<dbReference type="Pfam" id="PF01497">
    <property type="entry name" value="Peripla_BP_2"/>
    <property type="match status" value="1"/>
</dbReference>
<dbReference type="EMBL" id="AJSX01000033">
    <property type="protein sequence ID" value="EIJ69155.1"/>
    <property type="molecule type" value="Genomic_DNA"/>
</dbReference>
<dbReference type="CDD" id="cd01147">
    <property type="entry name" value="HemV-2"/>
    <property type="match status" value="1"/>
</dbReference>
<dbReference type="RefSeq" id="WP_005760925.1">
    <property type="nucleotide sequence ID" value="NZ_AJSX01000033.1"/>
</dbReference>
<feature type="signal peptide" evidence="1">
    <location>
        <begin position="1"/>
        <end position="24"/>
    </location>
</feature>
<keyword evidence="1" id="KW-0732">Signal</keyword>
<evidence type="ECO:0000259" key="2">
    <source>
        <dbReference type="PROSITE" id="PS50983"/>
    </source>
</evidence>
<dbReference type="OrthoDB" id="9775594at2"/>
<comment type="caution">
    <text evidence="3">The sequence shown here is derived from an EMBL/GenBank/DDBJ whole genome shotgun (WGS) entry which is preliminary data.</text>
</comment>
<gene>
    <name evidence="3" type="ORF">HMPREF1052_0324</name>
</gene>
<dbReference type="InterPro" id="IPR002491">
    <property type="entry name" value="ABC_transptr_periplasmic_BD"/>
</dbReference>
<dbReference type="Gene3D" id="3.40.50.1980">
    <property type="entry name" value="Nitrogenase molybdenum iron protein domain"/>
    <property type="match status" value="2"/>
</dbReference>
<dbReference type="AlphaFoldDB" id="I3DBR2"/>
<accession>I3DBR2</accession>
<reference evidence="3 4" key="1">
    <citation type="submission" date="2012-03" db="EMBL/GenBank/DDBJ databases">
        <authorList>
            <person name="Harkins D.M."/>
            <person name="Madupu R."/>
            <person name="Durkin A.S."/>
            <person name="Torralba M."/>
            <person name="Methe B."/>
            <person name="Sutton G.G."/>
            <person name="Nelson K.E."/>
        </authorList>
    </citation>
    <scope>NUCLEOTIDE SEQUENCE [LARGE SCALE GENOMIC DNA]</scope>
    <source>
        <strain evidence="3 4">CCUG 2042</strain>
    </source>
</reference>
<dbReference type="PANTHER" id="PTHR30535">
    <property type="entry name" value="VITAMIN B12-BINDING PROTEIN"/>
    <property type="match status" value="1"/>
</dbReference>
<evidence type="ECO:0000313" key="3">
    <source>
        <dbReference type="EMBL" id="EIJ69155.1"/>
    </source>
</evidence>
<organism evidence="3 4">
    <name type="scientific">Pasteurella bettyae CCUG 2042</name>
    <dbReference type="NCBI Taxonomy" id="1095749"/>
    <lineage>
        <taxon>Bacteria</taxon>
        <taxon>Pseudomonadati</taxon>
        <taxon>Pseudomonadota</taxon>
        <taxon>Gammaproteobacteria</taxon>
        <taxon>Pasteurellales</taxon>
        <taxon>Pasteurellaceae</taxon>
        <taxon>Pasteurella</taxon>
    </lineage>
</organism>
<sequence>MKKQLFFKTIAFLFLSFTSCFSVAKDPLIVAHYGEIHPQQVQHVFSAGKVSDVMLISIAPEKLIGLSSGLSPKIQHYFDPNIVKLPETGRLAGRGSTAPIEKIANLNPDLILDLGSTTPSYIATAERVYQQTNVPYLLIDGRFSQSAEQIRSIGKLLNNQDRAEKLAIFAERILAITENIGRQDNRLSVYVARGVDGLETGLEHSIHTEVIEWVGAKNAAAVIGQDKTVRISMEQLLQWQPDLIITQDPNLYKAIQTSALWQNLSAVKNQKIYLVPNEPFGWIDSPPSINRLLGAIWLGHLLNPHKLDQSTYSALITEYFELFYDHKLTEQEGLAFGVK</sequence>
<feature type="chain" id="PRO_5003669668" evidence="1">
    <location>
        <begin position="25"/>
        <end position="339"/>
    </location>
</feature>
<dbReference type="SUPFAM" id="SSF53807">
    <property type="entry name" value="Helical backbone' metal receptor"/>
    <property type="match status" value="1"/>
</dbReference>
<feature type="domain" description="Fe/B12 periplasmic-binding" evidence="2">
    <location>
        <begin position="43"/>
        <end position="306"/>
    </location>
</feature>
<dbReference type="PATRIC" id="fig|1095749.3.peg.1261"/>
<name>I3DBR2_9PAST</name>
<dbReference type="Gene3D" id="1.20.58.2180">
    <property type="match status" value="1"/>
</dbReference>